<dbReference type="GeneID" id="31004421"/>
<feature type="domain" description="CAP-Gly" evidence="6">
    <location>
        <begin position="7"/>
        <end position="75"/>
    </location>
</feature>
<keyword evidence="8" id="KW-1185">Reference proteome</keyword>
<dbReference type="AlphaFoldDB" id="A0A225AKG6"/>
<evidence type="ECO:0000313" key="7">
    <source>
        <dbReference type="EMBL" id="OKL59883.1"/>
    </source>
</evidence>
<dbReference type="SUPFAM" id="SSF74924">
    <property type="entry name" value="Cap-Gly domain"/>
    <property type="match status" value="1"/>
</dbReference>
<feature type="compositionally biased region" description="Basic and acidic residues" evidence="4">
    <location>
        <begin position="811"/>
        <end position="820"/>
    </location>
</feature>
<feature type="region of interest" description="Disordered" evidence="4">
    <location>
        <begin position="611"/>
        <end position="670"/>
    </location>
</feature>
<dbReference type="Pfam" id="PF01302">
    <property type="entry name" value="CAP_GLY"/>
    <property type="match status" value="1"/>
</dbReference>
<dbReference type="SUPFAM" id="SSF57667">
    <property type="entry name" value="beta-beta-alpha zinc fingers"/>
    <property type="match status" value="1"/>
</dbReference>
<evidence type="ECO:0000256" key="1">
    <source>
        <dbReference type="ARBA" id="ARBA00022723"/>
    </source>
</evidence>
<proteinExistence type="predicted"/>
<dbReference type="InterPro" id="IPR036859">
    <property type="entry name" value="CAP-Gly_dom_sf"/>
</dbReference>
<dbReference type="PANTHER" id="PTHR13173:SF10">
    <property type="entry name" value="WW DOMAIN-BINDING PROTEIN 4"/>
    <property type="match status" value="1"/>
</dbReference>
<dbReference type="Pfam" id="PF06220">
    <property type="entry name" value="zf-U1"/>
    <property type="match status" value="1"/>
</dbReference>
<dbReference type="InterPro" id="IPR013085">
    <property type="entry name" value="U1-CZ_Znf_C2H2"/>
</dbReference>
<dbReference type="GO" id="GO:0000398">
    <property type="term" value="P:mRNA splicing, via spliceosome"/>
    <property type="evidence" value="ECO:0007669"/>
    <property type="project" value="InterPro"/>
</dbReference>
<dbReference type="Proteomes" id="UP000214365">
    <property type="component" value="Unassembled WGS sequence"/>
</dbReference>
<dbReference type="STRING" id="1441469.A0A225AKG6"/>
<dbReference type="OrthoDB" id="5273213at2759"/>
<dbReference type="Gene3D" id="3.30.160.60">
    <property type="entry name" value="Classic Zinc Finger"/>
    <property type="match status" value="1"/>
</dbReference>
<keyword evidence="1" id="KW-0479">Metal-binding</keyword>
<comment type="caution">
    <text evidence="7">The sequence shown here is derived from an EMBL/GenBank/DDBJ whole genome shotgun (WGS) entry which is preliminary data.</text>
</comment>
<dbReference type="InterPro" id="IPR040023">
    <property type="entry name" value="WBP4"/>
</dbReference>
<dbReference type="SMART" id="SM01052">
    <property type="entry name" value="CAP_GLY"/>
    <property type="match status" value="1"/>
</dbReference>
<feature type="compositionally biased region" description="Basic and acidic residues" evidence="4">
    <location>
        <begin position="777"/>
        <end position="794"/>
    </location>
</feature>
<feature type="region of interest" description="Disordered" evidence="4">
    <location>
        <begin position="777"/>
        <end position="851"/>
    </location>
</feature>
<dbReference type="EMBL" id="LFMY01000006">
    <property type="protein sequence ID" value="OKL59883.1"/>
    <property type="molecule type" value="Genomic_DNA"/>
</dbReference>
<evidence type="ECO:0000256" key="2">
    <source>
        <dbReference type="ARBA" id="ARBA00022771"/>
    </source>
</evidence>
<dbReference type="Gene3D" id="2.30.30.190">
    <property type="entry name" value="CAP Gly-rich-like domain"/>
    <property type="match status" value="1"/>
</dbReference>
<evidence type="ECO:0000259" key="5">
    <source>
        <dbReference type="SMART" id="SM00451"/>
    </source>
</evidence>
<accession>A0A225AKG6</accession>
<feature type="domain" description="U1-type" evidence="5">
    <location>
        <begin position="572"/>
        <end position="607"/>
    </location>
</feature>
<evidence type="ECO:0000256" key="4">
    <source>
        <dbReference type="SAM" id="MobiDB-lite"/>
    </source>
</evidence>
<keyword evidence="3" id="KW-0862">Zinc</keyword>
<feature type="compositionally biased region" description="Basic residues" evidence="4">
    <location>
        <begin position="841"/>
        <end position="851"/>
    </location>
</feature>
<evidence type="ECO:0000256" key="3">
    <source>
        <dbReference type="ARBA" id="ARBA00022833"/>
    </source>
</evidence>
<dbReference type="GO" id="GO:0071011">
    <property type="term" value="C:precatalytic spliceosome"/>
    <property type="evidence" value="ECO:0007669"/>
    <property type="project" value="TreeGrafter"/>
</dbReference>
<dbReference type="SUPFAM" id="SSF52047">
    <property type="entry name" value="RNI-like"/>
    <property type="match status" value="1"/>
</dbReference>
<gene>
    <name evidence="7" type="ORF">UA08_04666</name>
</gene>
<feature type="compositionally biased region" description="Basic and acidic residues" evidence="4">
    <location>
        <begin position="611"/>
        <end position="633"/>
    </location>
</feature>
<dbReference type="InterPro" id="IPR003604">
    <property type="entry name" value="Matrin/U1-like-C_Znf_C2H2"/>
</dbReference>
<evidence type="ECO:0000259" key="6">
    <source>
        <dbReference type="SMART" id="SM01052"/>
    </source>
</evidence>
<dbReference type="PANTHER" id="PTHR13173">
    <property type="entry name" value="WW DOMAIN BINDING PROTEIN 4"/>
    <property type="match status" value="1"/>
</dbReference>
<dbReference type="InterPro" id="IPR000938">
    <property type="entry name" value="CAP-Gly_domain"/>
</dbReference>
<dbReference type="GO" id="GO:0008270">
    <property type="term" value="F:zinc ion binding"/>
    <property type="evidence" value="ECO:0007669"/>
    <property type="project" value="UniProtKB-KW"/>
</dbReference>
<protein>
    <submittedName>
        <fullName evidence="7">Uncharacterized protein</fullName>
    </submittedName>
</protein>
<dbReference type="InterPro" id="IPR032675">
    <property type="entry name" value="LRR_dom_sf"/>
</dbReference>
<dbReference type="RefSeq" id="XP_020120004.1">
    <property type="nucleotide sequence ID" value="XM_020266962.1"/>
</dbReference>
<sequence>MAQGFSVGQRLSFDGALCTVRYIGEVEGTKGDWLGVEWDDSFRGKHSGEHKGKRYFTCVNNQPTAASFVRPTRPVDKARTFLEALHQKYASEFEEEVAKRKAANGDDFQMNETIQFNGKVVEEVGFEKIRKQLAELQELKVVLLDGLRVVGVLKDNDSDDDKSEYIEELQKIERTCPKITELDLSRNLLYRWQDVQDICKQLAKLKSLKLNRAVSKDRIFGSLIKPHNINIVASPSHFEEPNTAFASSQSGDGNDKPAFQFSRTLKFLDISHNKIDSWLFINALSTMFPGLDSLRISGNPLFERAVAPANVTGLPEKSMTVDEAFMLTLARLADLTSLNYSKISPQDRTNGELYYLSLIGKELSATPASDEAKILATHPRYSSLCEKYSKPTITRITDGSSQGTSIKPGSVAARLVEFNFYQKPSSSSSPSEVISKSFAIPKTFDIYRIKGIASRLFSLPPLRFRLVWETEEWDPVVEFNVLDGEEWDSDYEDEHKSGQTKEVTRADHRVEAMLVKADGSRFVRREVELVDSTRQVGFLFDDNIDQSLHSRSLRGDVFVPRSVAMAEYWKSTPKYWCKHCQIYIRDTAFEKTQHEATGKHQGNLKRFLRDIHRNKEREERETQRTKNEVERLRNLVSGKPATPTATDAPRGPPSAPLSNAPRQANTEDRKKQIAQLAEMGIVVPEEYRKDMALAGAWETVSERRLAPAEDNKEDAKLNVGVRKRRLENDEDEEEAQILAKSTHRGWGNTTLSYPGAANEDDDLDALLSKTTAIKRTDDSKLKSDLIQKTEDETGSKGNVNAEEDLDSATTIKKEDFDTKESPQIPPASGNLDSEGLPSVVFKKRRNKAAKH</sequence>
<organism evidence="7 8">
    <name type="scientific">Talaromyces atroroseus</name>
    <dbReference type="NCBI Taxonomy" id="1441469"/>
    <lineage>
        <taxon>Eukaryota</taxon>
        <taxon>Fungi</taxon>
        <taxon>Dikarya</taxon>
        <taxon>Ascomycota</taxon>
        <taxon>Pezizomycotina</taxon>
        <taxon>Eurotiomycetes</taxon>
        <taxon>Eurotiomycetidae</taxon>
        <taxon>Eurotiales</taxon>
        <taxon>Trichocomaceae</taxon>
        <taxon>Talaromyces</taxon>
        <taxon>Talaromyces sect. Trachyspermi</taxon>
    </lineage>
</organism>
<dbReference type="GO" id="GO:0003723">
    <property type="term" value="F:RNA binding"/>
    <property type="evidence" value="ECO:0007669"/>
    <property type="project" value="TreeGrafter"/>
</dbReference>
<keyword evidence="2" id="KW-0863">Zinc-finger</keyword>
<dbReference type="Gene3D" id="3.80.10.10">
    <property type="entry name" value="Ribonuclease Inhibitor"/>
    <property type="match status" value="2"/>
</dbReference>
<evidence type="ECO:0000313" key="8">
    <source>
        <dbReference type="Proteomes" id="UP000214365"/>
    </source>
</evidence>
<name>A0A225AKG6_TALAT</name>
<dbReference type="InterPro" id="IPR036236">
    <property type="entry name" value="Znf_C2H2_sf"/>
</dbReference>
<dbReference type="SMART" id="SM00451">
    <property type="entry name" value="ZnF_U1"/>
    <property type="match status" value="1"/>
</dbReference>
<reference evidence="7 8" key="1">
    <citation type="submission" date="2015-06" db="EMBL/GenBank/DDBJ databases">
        <title>Talaromyces atroroseus IBT 11181 draft genome.</title>
        <authorList>
            <person name="Rasmussen K.B."/>
            <person name="Rasmussen S."/>
            <person name="Petersen B."/>
            <person name="Sicheritz-Ponten T."/>
            <person name="Mortensen U.H."/>
            <person name="Thrane U."/>
        </authorList>
    </citation>
    <scope>NUCLEOTIDE SEQUENCE [LARGE SCALE GENOMIC DNA]</scope>
    <source>
        <strain evidence="7 8">IBT 11181</strain>
    </source>
</reference>